<dbReference type="PANTHER" id="PTHR11903">
    <property type="entry name" value="PROSTAGLANDIN G/H SYNTHASE"/>
    <property type="match status" value="1"/>
</dbReference>
<dbReference type="Proteomes" id="UP000439903">
    <property type="component" value="Unassembled WGS sequence"/>
</dbReference>
<dbReference type="GO" id="GO:0020037">
    <property type="term" value="F:heme binding"/>
    <property type="evidence" value="ECO:0007669"/>
    <property type="project" value="InterPro"/>
</dbReference>
<keyword evidence="5" id="KW-0349">Heme</keyword>
<organism evidence="6 7">
    <name type="scientific">Gigaspora margarita</name>
    <dbReference type="NCBI Taxonomy" id="4874"/>
    <lineage>
        <taxon>Eukaryota</taxon>
        <taxon>Fungi</taxon>
        <taxon>Fungi incertae sedis</taxon>
        <taxon>Mucoromycota</taxon>
        <taxon>Glomeromycotina</taxon>
        <taxon>Glomeromycetes</taxon>
        <taxon>Diversisporales</taxon>
        <taxon>Gigasporaceae</taxon>
        <taxon>Gigaspora</taxon>
    </lineage>
</organism>
<dbReference type="InterPro" id="IPR010255">
    <property type="entry name" value="Haem_peroxidase_sf"/>
</dbReference>
<dbReference type="GO" id="GO:0006631">
    <property type="term" value="P:fatty acid metabolic process"/>
    <property type="evidence" value="ECO:0007669"/>
    <property type="project" value="UniProtKB-ARBA"/>
</dbReference>
<protein>
    <submittedName>
        <fullName evidence="6">Heme peroxidase</fullName>
    </submittedName>
</protein>
<dbReference type="GO" id="GO:0051213">
    <property type="term" value="F:dioxygenase activity"/>
    <property type="evidence" value="ECO:0007669"/>
    <property type="project" value="UniProtKB-KW"/>
</dbReference>
<dbReference type="PANTHER" id="PTHR11903:SF37">
    <property type="entry name" value="PSI-PRODUCING OXYGENASE A"/>
    <property type="match status" value="1"/>
</dbReference>
<dbReference type="PROSITE" id="PS50292">
    <property type="entry name" value="PEROXIDASE_3"/>
    <property type="match status" value="1"/>
</dbReference>
<name>A0A8H4B4H6_GIGMA</name>
<dbReference type="GO" id="GO:0004601">
    <property type="term" value="F:peroxidase activity"/>
    <property type="evidence" value="ECO:0007669"/>
    <property type="project" value="UniProtKB-KW"/>
</dbReference>
<keyword evidence="4 5" id="KW-0408">Iron</keyword>
<accession>A0A8H4B4H6</accession>
<dbReference type="InterPro" id="IPR019791">
    <property type="entry name" value="Haem_peroxidase_animal"/>
</dbReference>
<evidence type="ECO:0000256" key="3">
    <source>
        <dbReference type="ARBA" id="ARBA00023002"/>
    </source>
</evidence>
<evidence type="ECO:0000256" key="4">
    <source>
        <dbReference type="ARBA" id="ARBA00023004"/>
    </source>
</evidence>
<dbReference type="EMBL" id="WTPW01000018">
    <property type="protein sequence ID" value="KAF0559046.1"/>
    <property type="molecule type" value="Genomic_DNA"/>
</dbReference>
<evidence type="ECO:0000313" key="7">
    <source>
        <dbReference type="Proteomes" id="UP000439903"/>
    </source>
</evidence>
<evidence type="ECO:0000256" key="2">
    <source>
        <dbReference type="ARBA" id="ARBA00022964"/>
    </source>
</evidence>
<keyword evidence="3" id="KW-0560">Oxidoreductase</keyword>
<proteinExistence type="predicted"/>
<reference evidence="6 7" key="1">
    <citation type="journal article" date="2019" name="Environ. Microbiol.">
        <title>At the nexus of three kingdoms: the genome of the mycorrhizal fungus Gigaspora margarita provides insights into plant, endobacterial and fungal interactions.</title>
        <authorList>
            <person name="Venice F."/>
            <person name="Ghignone S."/>
            <person name="Salvioli di Fossalunga A."/>
            <person name="Amselem J."/>
            <person name="Novero M."/>
            <person name="Xianan X."/>
            <person name="Sedzielewska Toro K."/>
            <person name="Morin E."/>
            <person name="Lipzen A."/>
            <person name="Grigoriev I.V."/>
            <person name="Henrissat B."/>
            <person name="Martin F.M."/>
            <person name="Bonfante P."/>
        </authorList>
    </citation>
    <scope>NUCLEOTIDE SEQUENCE [LARGE SCALE GENOMIC DNA]</scope>
    <source>
        <strain evidence="6 7">BEG34</strain>
    </source>
</reference>
<keyword evidence="7" id="KW-1185">Reference proteome</keyword>
<dbReference type="GO" id="GO:0046872">
    <property type="term" value="F:metal ion binding"/>
    <property type="evidence" value="ECO:0007669"/>
    <property type="project" value="UniProtKB-KW"/>
</dbReference>
<dbReference type="Gene3D" id="1.10.640.10">
    <property type="entry name" value="Haem peroxidase domain superfamily, animal type"/>
    <property type="match status" value="1"/>
</dbReference>
<dbReference type="Pfam" id="PF03098">
    <property type="entry name" value="An_peroxidase"/>
    <property type="match status" value="3"/>
</dbReference>
<gene>
    <name evidence="6" type="ORF">F8M41_007018</name>
</gene>
<sequence length="780" mass="90378">MVGRLGEIRYSILNQEQFQELYGKEWILMDGSSILGSDLEKKFGWTFVPDARGLFLRCKNNGRNDGLENPSGELALGQYQTDNLKSHNHVGLFINNLEGQWGQAAYQGEIPAHRLATQPADSSRSFYTGYTGEQETCPKSVTVNAFIKINFSTQYESCEGLKYEISQYFNFLEQSHQEKLSKLLNKSDKQDLSEVFWQLIKPLLLPNRPIDDSNLLLEMIFKVLITISEITKLKPVLSMLERILITYLWNSITKPPVMLAGYSYRSADGSDYSRINIYSEIGKAGSRYSRLTRIRKFSKSELPDANDIFNSVMKRIEFNEHPSGISANLFYLAILITHDLFNTSHKDLIINLNSSYLDLSPLYGSNQQQQNRVRTFKNGQLKPDTFADPRILLQPPGVGSMLILFSRNHNYIAEQLKRENKLRLDEDLFQTARLINCEYYMKIIMQNYFRTILGLDQTTSEWYLDPRYSYNDNWLLQSLPTRTGNQISLEFNYVYQWHSVITEDDTIWVERKFREILQQDDIANIDPDEFYKNLEKWVDGLDEDPFEWTFDNMRRNSDGRYADFDIAINLIKGTENVAGAFGARGIPEIFRIIEISGIKSARVLGLCSLNDFRRFLNLKPYSSFEDMLGLESSDNQILKDLKRLYNNNIENVELYPGLMTEKTKPANNIGSMIALPYTISRAILSDTVNLIRNDRFYADELNQYNSALWDWEKLEKPNSKVLASGGIIHQLILEHLPKIYKDNSAWVLYPFVTSSKIKNYLKNRGDNFYEKLDYLRPSHT</sequence>
<evidence type="ECO:0000256" key="1">
    <source>
        <dbReference type="ARBA" id="ARBA00022723"/>
    </source>
</evidence>
<evidence type="ECO:0000313" key="6">
    <source>
        <dbReference type="EMBL" id="KAF0559046.1"/>
    </source>
</evidence>
<keyword evidence="2" id="KW-0223">Dioxygenase</keyword>
<dbReference type="GO" id="GO:0006979">
    <property type="term" value="P:response to oxidative stress"/>
    <property type="evidence" value="ECO:0007669"/>
    <property type="project" value="InterPro"/>
</dbReference>
<dbReference type="SUPFAM" id="SSF48113">
    <property type="entry name" value="Heme-dependent peroxidases"/>
    <property type="match status" value="1"/>
</dbReference>
<dbReference type="InterPro" id="IPR037120">
    <property type="entry name" value="Haem_peroxidase_sf_animal"/>
</dbReference>
<dbReference type="OrthoDB" id="2355202at2759"/>
<evidence type="ECO:0000256" key="5">
    <source>
        <dbReference type="PIRSR" id="PIRSR619791-2"/>
    </source>
</evidence>
<dbReference type="AlphaFoldDB" id="A0A8H4B4H6"/>
<comment type="caution">
    <text evidence="6">The sequence shown here is derived from an EMBL/GenBank/DDBJ whole genome shotgun (WGS) entry which is preliminary data.</text>
</comment>
<dbReference type="InterPro" id="IPR050783">
    <property type="entry name" value="Oxylipin_biosynth_metab"/>
</dbReference>
<keyword evidence="6" id="KW-0575">Peroxidase</keyword>
<feature type="binding site" description="axial binding residue" evidence="5">
    <location>
        <position position="498"/>
    </location>
    <ligand>
        <name>heme b</name>
        <dbReference type="ChEBI" id="CHEBI:60344"/>
    </ligand>
    <ligandPart>
        <name>Fe</name>
        <dbReference type="ChEBI" id="CHEBI:18248"/>
    </ligandPart>
</feature>
<keyword evidence="1 5" id="KW-0479">Metal-binding</keyword>
<dbReference type="SUPFAM" id="SSF88874">
    <property type="entry name" value="Receptor-binding domain of short tail fibre protein gp12"/>
    <property type="match status" value="1"/>
</dbReference>